<dbReference type="GO" id="GO:0050660">
    <property type="term" value="F:flavin adenine dinucleotide binding"/>
    <property type="evidence" value="ECO:0007669"/>
    <property type="project" value="InterPro"/>
</dbReference>
<name>A0A2U3ALP5_9BACL</name>
<keyword evidence="4" id="KW-0285">Flavoprotein</keyword>
<dbReference type="Gene3D" id="2.40.30.10">
    <property type="entry name" value="Translation factors"/>
    <property type="match status" value="1"/>
</dbReference>
<dbReference type="SUPFAM" id="SSF63380">
    <property type="entry name" value="Riboflavin synthase domain-like"/>
    <property type="match status" value="1"/>
</dbReference>
<dbReference type="GO" id="GO:0004783">
    <property type="term" value="F:sulfite reductase (NADPH) activity"/>
    <property type="evidence" value="ECO:0007669"/>
    <property type="project" value="UniProtKB-EC"/>
</dbReference>
<keyword evidence="3" id="KW-0028">Amino-acid biosynthesis</keyword>
<dbReference type="PANTHER" id="PTHR19384:SF128">
    <property type="entry name" value="NADPH OXIDOREDUCTASE A"/>
    <property type="match status" value="1"/>
</dbReference>
<dbReference type="RefSeq" id="WP_109305814.1">
    <property type="nucleotide sequence ID" value="NZ_BJUF01000044.1"/>
</dbReference>
<feature type="binding site" evidence="12">
    <location>
        <begin position="402"/>
        <end position="405"/>
    </location>
    <ligand>
        <name>FAD</name>
        <dbReference type="ChEBI" id="CHEBI:57692"/>
    </ligand>
</feature>
<dbReference type="SUPFAM" id="SSF52218">
    <property type="entry name" value="Flavoproteins"/>
    <property type="match status" value="1"/>
</dbReference>
<dbReference type="Proteomes" id="UP000245938">
    <property type="component" value="Unassembled WGS sequence"/>
</dbReference>
<keyword evidence="9" id="KW-0560">Oxidoreductase</keyword>
<feature type="binding site" evidence="12">
    <location>
        <position position="393"/>
    </location>
    <ligand>
        <name>FAD</name>
        <dbReference type="ChEBI" id="CHEBI:57692"/>
    </ligand>
</feature>
<reference evidence="15 16" key="1">
    <citation type="submission" date="2018-05" db="EMBL/GenBank/DDBJ databases">
        <title>Kurthia sibirica genome sequence.</title>
        <authorList>
            <person name="Maclea K.S."/>
            <person name="Goen A.E."/>
        </authorList>
    </citation>
    <scope>NUCLEOTIDE SEQUENCE [LARGE SCALE GENOMIC DNA]</scope>
    <source>
        <strain evidence="15 16">ATCC 49154</strain>
    </source>
</reference>
<evidence type="ECO:0000256" key="12">
    <source>
        <dbReference type="PIRSR" id="PIRSR000207-1"/>
    </source>
</evidence>
<dbReference type="InterPro" id="IPR039261">
    <property type="entry name" value="FNR_nucleotide-bd"/>
</dbReference>
<protein>
    <recommendedName>
        <fullName evidence="1">assimilatory sulfite reductase (NADPH)</fullName>
        <ecNumber evidence="1">1.8.1.2</ecNumber>
    </recommendedName>
</protein>
<feature type="binding site" evidence="12">
    <location>
        <position position="316"/>
    </location>
    <ligand>
        <name>FAD</name>
        <dbReference type="ChEBI" id="CHEBI:57692"/>
    </ligand>
</feature>
<keyword evidence="16" id="KW-1185">Reference proteome</keyword>
<dbReference type="NCBIfam" id="TIGR01931">
    <property type="entry name" value="cysJ"/>
    <property type="match status" value="1"/>
</dbReference>
<feature type="binding site" evidence="12">
    <location>
        <begin position="501"/>
        <end position="502"/>
    </location>
    <ligand>
        <name>NADP(+)</name>
        <dbReference type="ChEBI" id="CHEBI:58349"/>
    </ligand>
</feature>
<evidence type="ECO:0000256" key="2">
    <source>
        <dbReference type="ARBA" id="ARBA00022448"/>
    </source>
</evidence>
<evidence type="ECO:0000313" key="16">
    <source>
        <dbReference type="Proteomes" id="UP000245938"/>
    </source>
</evidence>
<dbReference type="EMBL" id="QFVR01000008">
    <property type="protein sequence ID" value="PWI25454.1"/>
    <property type="molecule type" value="Genomic_DNA"/>
</dbReference>
<keyword evidence="6 12" id="KW-0274">FAD</keyword>
<dbReference type="Pfam" id="PF00175">
    <property type="entry name" value="NAD_binding_1"/>
    <property type="match status" value="1"/>
</dbReference>
<dbReference type="PRINTS" id="PR00369">
    <property type="entry name" value="FLAVODOXIN"/>
</dbReference>
<feature type="domain" description="FAD-binding FR-type" evidence="14">
    <location>
        <begin position="228"/>
        <end position="431"/>
    </location>
</feature>
<dbReference type="Pfam" id="PF00258">
    <property type="entry name" value="Flavodoxin_1"/>
    <property type="match status" value="1"/>
</dbReference>
<comment type="cofactor">
    <cofactor evidence="12">
        <name>FMN</name>
        <dbReference type="ChEBI" id="CHEBI:58210"/>
    </cofactor>
    <text evidence="12">Binds 1 FMN per subunit.</text>
</comment>
<dbReference type="Gene3D" id="1.20.990.10">
    <property type="entry name" value="NADPH-cytochrome p450 Reductase, Chain A, domain 3"/>
    <property type="match status" value="1"/>
</dbReference>
<proteinExistence type="predicted"/>
<evidence type="ECO:0000256" key="3">
    <source>
        <dbReference type="ARBA" id="ARBA00022605"/>
    </source>
</evidence>
<dbReference type="GO" id="GO:0016651">
    <property type="term" value="F:oxidoreductase activity, acting on NAD(P)H"/>
    <property type="evidence" value="ECO:0007669"/>
    <property type="project" value="UniProtKB-ARBA"/>
</dbReference>
<dbReference type="AlphaFoldDB" id="A0A2U3ALP5"/>
<sequence>MLLEVVNSPFNEKQATLLNDVMANLTQQQKIWLNGYLTATLNNTSKMVVEETTSLIKTVTATILYGSQTGNAKRLAQRFGEELAQNQVVTTVKSMADFPVNKLKKIENLLIITSTQGEGEAPDNSKTFYDFIHSERAPKLANSHYAVLALGDTSYDLFCQTGIDFDKRLIELGAQSLVPRVDCDLDYEEEAECWFTAVQQQLMAQSGQLNQVDAPLKKVVSTENYSKKKPYSAKVLEKINLNMTGSDKATYHLELSLENAGIEYEPGDSLGVYAKNNEELVAALLMQLSLDGQQLVTIDQIEITLTEALLYHYEITVLTKPLIAKFEVENLPHENWREGRNIVDLLRYAKITSLTAAQLLSKLRKLPARLYSIASSLAVHEEEVHITVGQLRYAIDDHYYDGVCSGFIANEVQIGDELKIFVQRNEDFKLPASNQPIIMIGAGTGIAPYRAFMEQREEQQATGSAWLFFGDQHFMTDFLYQTEWLRYLNDGVLTSMDVAFSRDQQHKIYVQQRIIEKGAEFYNWLEKGAVIYICGDEKKMAKDVETAILEVIATYGQLTEQQAQHYLVTLLAEKRYLRDVY</sequence>
<feature type="binding site" evidence="12">
    <location>
        <begin position="507"/>
        <end position="511"/>
    </location>
    <ligand>
        <name>NADP(+)</name>
        <dbReference type="ChEBI" id="CHEBI:58349"/>
    </ligand>
</feature>
<feature type="binding site" evidence="12">
    <location>
        <position position="543"/>
    </location>
    <ligand>
        <name>NADP(+)</name>
        <dbReference type="ChEBI" id="CHEBI:58349"/>
    </ligand>
</feature>
<dbReference type="InterPro" id="IPR017927">
    <property type="entry name" value="FAD-bd_FR_type"/>
</dbReference>
<dbReference type="PROSITE" id="PS50902">
    <property type="entry name" value="FLAVODOXIN_LIKE"/>
    <property type="match status" value="1"/>
</dbReference>
<organism evidence="15 16">
    <name type="scientific">Kurthia sibirica</name>
    <dbReference type="NCBI Taxonomy" id="202750"/>
    <lineage>
        <taxon>Bacteria</taxon>
        <taxon>Bacillati</taxon>
        <taxon>Bacillota</taxon>
        <taxon>Bacilli</taxon>
        <taxon>Bacillales</taxon>
        <taxon>Caryophanaceae</taxon>
        <taxon>Kurthia</taxon>
    </lineage>
</organism>
<gene>
    <name evidence="15" type="ORF">DEX24_07555</name>
</gene>
<feature type="domain" description="Flavodoxin-like" evidence="13">
    <location>
        <begin position="61"/>
        <end position="199"/>
    </location>
</feature>
<keyword evidence="8" id="KW-0249">Electron transport</keyword>
<feature type="binding site" evidence="12">
    <location>
        <begin position="67"/>
        <end position="72"/>
    </location>
    <ligand>
        <name>FMN</name>
        <dbReference type="ChEBI" id="CHEBI:58210"/>
    </ligand>
</feature>
<evidence type="ECO:0000256" key="11">
    <source>
        <dbReference type="ARBA" id="ARBA00052219"/>
    </source>
</evidence>
<dbReference type="InterPro" id="IPR029039">
    <property type="entry name" value="Flavoprotein-like_sf"/>
</dbReference>
<dbReference type="InterPro" id="IPR010199">
    <property type="entry name" value="CysJ"/>
</dbReference>
<keyword evidence="7 12" id="KW-0521">NADP</keyword>
<comment type="cofactor">
    <cofactor evidence="12">
        <name>FAD</name>
        <dbReference type="ChEBI" id="CHEBI:57692"/>
    </cofactor>
    <text evidence="12">Binds 1 FAD per subunit.</text>
</comment>
<evidence type="ECO:0000256" key="6">
    <source>
        <dbReference type="ARBA" id="ARBA00022827"/>
    </source>
</evidence>
<dbReference type="Gene3D" id="3.40.50.360">
    <property type="match status" value="1"/>
</dbReference>
<keyword evidence="2" id="KW-0813">Transport</keyword>
<dbReference type="InterPro" id="IPR001709">
    <property type="entry name" value="Flavoprot_Pyr_Nucl_cyt_Rdtase"/>
</dbReference>
<keyword evidence="5 12" id="KW-0288">FMN</keyword>
<dbReference type="InterPro" id="IPR001433">
    <property type="entry name" value="OxRdtase_FAD/NAD-bd"/>
</dbReference>
<dbReference type="InterPro" id="IPR017938">
    <property type="entry name" value="Riboflavin_synthase-like_b-brl"/>
</dbReference>
<feature type="binding site" evidence="12">
    <location>
        <position position="581"/>
    </location>
    <ligand>
        <name>FAD</name>
        <dbReference type="ChEBI" id="CHEBI:57692"/>
    </ligand>
</feature>
<dbReference type="GO" id="GO:0010181">
    <property type="term" value="F:FMN binding"/>
    <property type="evidence" value="ECO:0007669"/>
    <property type="project" value="InterPro"/>
</dbReference>
<dbReference type="SUPFAM" id="SSF52343">
    <property type="entry name" value="Ferredoxin reductase-like, C-terminal NADP-linked domain"/>
    <property type="match status" value="1"/>
</dbReference>
<dbReference type="InterPro" id="IPR023173">
    <property type="entry name" value="NADPH_Cyt_P450_Rdtase_alpha"/>
</dbReference>
<evidence type="ECO:0000259" key="14">
    <source>
        <dbReference type="PROSITE" id="PS51384"/>
    </source>
</evidence>
<feature type="binding site" evidence="12">
    <location>
        <begin position="150"/>
        <end position="159"/>
    </location>
    <ligand>
        <name>FMN</name>
        <dbReference type="ChEBI" id="CHEBI:58210"/>
    </ligand>
</feature>
<dbReference type="InterPro" id="IPR008254">
    <property type="entry name" value="Flavodoxin/NO_synth"/>
</dbReference>
<evidence type="ECO:0000256" key="9">
    <source>
        <dbReference type="ARBA" id="ARBA00023002"/>
    </source>
</evidence>
<evidence type="ECO:0000256" key="1">
    <source>
        <dbReference type="ARBA" id="ARBA00012604"/>
    </source>
</evidence>
<dbReference type="PIRSF" id="PIRSF000207">
    <property type="entry name" value="SiR-FP_CysJ"/>
    <property type="match status" value="1"/>
</dbReference>
<dbReference type="PRINTS" id="PR00371">
    <property type="entry name" value="FPNCR"/>
</dbReference>
<evidence type="ECO:0000256" key="10">
    <source>
        <dbReference type="ARBA" id="ARBA00023192"/>
    </source>
</evidence>
<dbReference type="PROSITE" id="PS51384">
    <property type="entry name" value="FAD_FR"/>
    <property type="match status" value="1"/>
</dbReference>
<comment type="catalytic activity">
    <reaction evidence="11">
        <text>hydrogen sulfide + 3 NADP(+) + 3 H2O = sulfite + 3 NADPH + 4 H(+)</text>
        <dbReference type="Rhea" id="RHEA:13801"/>
        <dbReference type="ChEBI" id="CHEBI:15377"/>
        <dbReference type="ChEBI" id="CHEBI:15378"/>
        <dbReference type="ChEBI" id="CHEBI:17359"/>
        <dbReference type="ChEBI" id="CHEBI:29919"/>
        <dbReference type="ChEBI" id="CHEBI:57783"/>
        <dbReference type="ChEBI" id="CHEBI:58349"/>
        <dbReference type="EC" id="1.8.1.2"/>
    </reaction>
</comment>
<keyword evidence="10" id="KW-0198">Cysteine biosynthesis</keyword>
<evidence type="ECO:0000259" key="13">
    <source>
        <dbReference type="PROSITE" id="PS50902"/>
    </source>
</evidence>
<dbReference type="GO" id="GO:0005829">
    <property type="term" value="C:cytosol"/>
    <property type="evidence" value="ECO:0007669"/>
    <property type="project" value="TreeGrafter"/>
</dbReference>
<dbReference type="InterPro" id="IPR003097">
    <property type="entry name" value="CysJ-like_FAD-binding"/>
</dbReference>
<evidence type="ECO:0000256" key="5">
    <source>
        <dbReference type="ARBA" id="ARBA00022643"/>
    </source>
</evidence>
<accession>A0A2U3ALP5</accession>
<dbReference type="Gene3D" id="3.40.50.80">
    <property type="entry name" value="Nucleotide-binding domain of ferredoxin-NADP reductase (FNR) module"/>
    <property type="match status" value="1"/>
</dbReference>
<dbReference type="Pfam" id="PF00667">
    <property type="entry name" value="FAD_binding_1"/>
    <property type="match status" value="2"/>
</dbReference>
<evidence type="ECO:0000256" key="7">
    <source>
        <dbReference type="ARBA" id="ARBA00022857"/>
    </source>
</evidence>
<dbReference type="InterPro" id="IPR001094">
    <property type="entry name" value="Flavdoxin-like"/>
</dbReference>
<dbReference type="FunFam" id="3.40.50.80:FF:000001">
    <property type="entry name" value="NADPH--cytochrome P450 reductase 1"/>
    <property type="match status" value="1"/>
</dbReference>
<evidence type="ECO:0000256" key="4">
    <source>
        <dbReference type="ARBA" id="ARBA00022630"/>
    </source>
</evidence>
<comment type="caution">
    <text evidence="15">The sequence shown here is derived from an EMBL/GenBank/DDBJ whole genome shotgun (WGS) entry which is preliminary data.</text>
</comment>
<evidence type="ECO:0000313" key="15">
    <source>
        <dbReference type="EMBL" id="PWI25454.1"/>
    </source>
</evidence>
<evidence type="ECO:0000256" key="8">
    <source>
        <dbReference type="ARBA" id="ARBA00022982"/>
    </source>
</evidence>
<feature type="binding site" evidence="12">
    <location>
        <begin position="369"/>
        <end position="372"/>
    </location>
    <ligand>
        <name>FAD</name>
        <dbReference type="ChEBI" id="CHEBI:57692"/>
    </ligand>
</feature>
<dbReference type="GO" id="GO:0019344">
    <property type="term" value="P:cysteine biosynthetic process"/>
    <property type="evidence" value="ECO:0007669"/>
    <property type="project" value="UniProtKB-KW"/>
</dbReference>
<dbReference type="CDD" id="cd06199">
    <property type="entry name" value="SiR"/>
    <property type="match status" value="1"/>
</dbReference>
<dbReference type="OrthoDB" id="9789468at2"/>
<dbReference type="PANTHER" id="PTHR19384">
    <property type="entry name" value="NITRIC OXIDE SYNTHASE-RELATED"/>
    <property type="match status" value="1"/>
</dbReference>
<feature type="binding site" evidence="12">
    <location>
        <begin position="387"/>
        <end position="389"/>
    </location>
    <ligand>
        <name>FAD</name>
        <dbReference type="ChEBI" id="CHEBI:57692"/>
    </ligand>
</feature>
<feature type="binding site" evidence="12">
    <location>
        <begin position="114"/>
        <end position="117"/>
    </location>
    <ligand>
        <name>FMN</name>
        <dbReference type="ChEBI" id="CHEBI:58210"/>
    </ligand>
</feature>
<dbReference type="EC" id="1.8.1.2" evidence="1"/>